<name>A0ABS1AXC8_BURVI</name>
<evidence type="ECO:0000313" key="3">
    <source>
        <dbReference type="Proteomes" id="UP000808215"/>
    </source>
</evidence>
<keyword evidence="3" id="KW-1185">Reference proteome</keyword>
<dbReference type="EMBL" id="JADVKH010000037">
    <property type="protein sequence ID" value="MBJ9688807.1"/>
    <property type="molecule type" value="Genomic_DNA"/>
</dbReference>
<evidence type="ECO:0000256" key="1">
    <source>
        <dbReference type="ARBA" id="ARBA00008618"/>
    </source>
</evidence>
<accession>A0ABS1AXC8</accession>
<dbReference type="Pfam" id="PF03230">
    <property type="entry name" value="Antirestrict"/>
    <property type="match status" value="1"/>
</dbReference>
<dbReference type="InterPro" id="IPR004914">
    <property type="entry name" value="Antirestrict"/>
</dbReference>
<dbReference type="InterPro" id="IPR042297">
    <property type="entry name" value="Antirestriction_sf"/>
</dbReference>
<dbReference type="Gene3D" id="3.30.70.3580">
    <property type="entry name" value="Antirestriction protein"/>
    <property type="match status" value="1"/>
</dbReference>
<reference evidence="2 3" key="1">
    <citation type="submission" date="2020-11" db="EMBL/GenBank/DDBJ databases">
        <title>Enhanced detection system for hospital associated transmission using whole genome sequencing surveillance.</title>
        <authorList>
            <person name="Harrison L.H."/>
            <person name="Van Tyne D."/>
            <person name="Marsh J.W."/>
            <person name="Griffith M.P."/>
            <person name="Snyder D.J."/>
            <person name="Cooper V.S."/>
            <person name="Mustapha M."/>
        </authorList>
    </citation>
    <scope>NUCLEOTIDE SEQUENCE [LARGE SCALE GENOMIC DNA]</scope>
    <source>
        <strain evidence="2 3">BC00020</strain>
    </source>
</reference>
<comment type="caution">
    <text evidence="2">The sequence shown here is derived from an EMBL/GenBank/DDBJ whole genome shotgun (WGS) entry which is preliminary data.</text>
</comment>
<sequence length="121" mass="13711">MRFLPVRLGRHYLRGEGMFFDWARRLSPDYTGGHWLFFELSNGGFYVAPAAMQVPVTVSWHLNGYDGQMGVEAFGIVVTLFALSHMIELFSDNGHLIDAYHALRDFAASHPEMSAIFRAID</sequence>
<evidence type="ECO:0000313" key="2">
    <source>
        <dbReference type="EMBL" id="MBJ9688807.1"/>
    </source>
</evidence>
<proteinExistence type="inferred from homology"/>
<organism evidence="2 3">
    <name type="scientific">Burkholderia vietnamiensis</name>
    <dbReference type="NCBI Taxonomy" id="60552"/>
    <lineage>
        <taxon>Bacteria</taxon>
        <taxon>Pseudomonadati</taxon>
        <taxon>Pseudomonadota</taxon>
        <taxon>Betaproteobacteria</taxon>
        <taxon>Burkholderiales</taxon>
        <taxon>Burkholderiaceae</taxon>
        <taxon>Burkholderia</taxon>
        <taxon>Burkholderia cepacia complex</taxon>
    </lineage>
</organism>
<dbReference type="Proteomes" id="UP000808215">
    <property type="component" value="Unassembled WGS sequence"/>
</dbReference>
<protein>
    <submittedName>
        <fullName evidence="2">Antirestriction protein</fullName>
    </submittedName>
</protein>
<gene>
    <name evidence="2" type="ORF">I5589_17165</name>
</gene>
<comment type="similarity">
    <text evidence="1">Belongs to the antirestriction protein family.</text>
</comment>